<accession>C8NDP9</accession>
<gene>
    <name evidence="3" type="primary">comF</name>
    <name evidence="3" type="ORF">HMPREF0444_0044</name>
</gene>
<evidence type="ECO:0000313" key="3">
    <source>
        <dbReference type="EMBL" id="EEW38180.1"/>
    </source>
</evidence>
<dbReference type="STRING" id="638301.HMPREF0444_0044"/>
<dbReference type="Proteomes" id="UP000005926">
    <property type="component" value="Unassembled WGS sequence"/>
</dbReference>
<evidence type="ECO:0000256" key="1">
    <source>
        <dbReference type="ARBA" id="ARBA00008007"/>
    </source>
</evidence>
<dbReference type="Gene3D" id="3.40.50.2020">
    <property type="match status" value="1"/>
</dbReference>
<dbReference type="InterPro" id="IPR051910">
    <property type="entry name" value="ComF/GntX_DNA_util-trans"/>
</dbReference>
<comment type="similarity">
    <text evidence="1">Belongs to the ComF/GntX family.</text>
</comment>
<dbReference type="AlphaFoldDB" id="C8NDP9"/>
<organism evidence="3 4">
    <name type="scientific">Granulicatella adiacens ATCC 49175</name>
    <dbReference type="NCBI Taxonomy" id="638301"/>
    <lineage>
        <taxon>Bacteria</taxon>
        <taxon>Bacillati</taxon>
        <taxon>Bacillota</taxon>
        <taxon>Bacilli</taxon>
        <taxon>Lactobacillales</taxon>
        <taxon>Carnobacteriaceae</taxon>
        <taxon>Granulicatella</taxon>
    </lineage>
</organism>
<name>C8NDP9_9LACT</name>
<dbReference type="EMBL" id="ACKZ01000004">
    <property type="protein sequence ID" value="EEW38180.1"/>
    <property type="molecule type" value="Genomic_DNA"/>
</dbReference>
<dbReference type="CDD" id="cd06223">
    <property type="entry name" value="PRTases_typeI"/>
    <property type="match status" value="1"/>
</dbReference>
<dbReference type="RefSeq" id="WP_005604922.1">
    <property type="nucleotide sequence ID" value="NZ_GG694015.1"/>
</dbReference>
<dbReference type="PANTHER" id="PTHR47505">
    <property type="entry name" value="DNA UTILIZATION PROTEIN YHGH"/>
    <property type="match status" value="1"/>
</dbReference>
<reference evidence="3 4" key="1">
    <citation type="submission" date="2009-08" db="EMBL/GenBank/DDBJ databases">
        <authorList>
            <person name="Muzny D."/>
            <person name="Qin X."/>
            <person name="Deng J."/>
            <person name="Jiang H."/>
            <person name="Liu Y."/>
            <person name="Qu J."/>
            <person name="Song X.-Z."/>
            <person name="Zhang L."/>
            <person name="Thornton R."/>
            <person name="Coyle M."/>
            <person name="Francisco L."/>
            <person name="Jackson L."/>
            <person name="Javaid M."/>
            <person name="Korchina V."/>
            <person name="Kovar C."/>
            <person name="Mata R."/>
            <person name="Mathew T."/>
            <person name="Ngo R."/>
            <person name="Nguyen L."/>
            <person name="Nguyen N."/>
            <person name="Okwuonu G."/>
            <person name="Ongeri F."/>
            <person name="Pham C."/>
            <person name="Simmons D."/>
            <person name="Wilczek-Boney K."/>
            <person name="Hale W."/>
            <person name="Jakkamsetti A."/>
            <person name="Pham P."/>
            <person name="Ruth R."/>
            <person name="San Lucas F."/>
            <person name="Warren J."/>
            <person name="Zhang J."/>
            <person name="Zhao Z."/>
            <person name="Zhou C."/>
            <person name="Zhu D."/>
            <person name="Lee S."/>
            <person name="Bess C."/>
            <person name="Blankenburg K."/>
            <person name="Forbes L."/>
            <person name="Fu Q."/>
            <person name="Gubbala S."/>
            <person name="Hirani K."/>
            <person name="Jayaseelan J.C."/>
            <person name="Lara F."/>
            <person name="Munidasa M."/>
            <person name="Palculict T."/>
            <person name="Patil S."/>
            <person name="Pu L.-L."/>
            <person name="Saada N."/>
            <person name="Tang L."/>
            <person name="Weissenberger G."/>
            <person name="Zhu Y."/>
            <person name="Hemphill L."/>
            <person name="Shang Y."/>
            <person name="Youmans B."/>
            <person name="Ayvaz T."/>
            <person name="Ross M."/>
            <person name="Santibanez J."/>
            <person name="Aqrawi P."/>
            <person name="Gross S."/>
            <person name="Joshi V."/>
            <person name="Fowler G."/>
            <person name="Nazareth L."/>
            <person name="Reid J."/>
            <person name="Worley K."/>
            <person name="Petrosino J."/>
            <person name="Highlander S."/>
            <person name="Gibbs R."/>
        </authorList>
    </citation>
    <scope>NUCLEOTIDE SEQUENCE [LARGE SCALE GENOMIC DNA]</scope>
    <source>
        <strain evidence="3 4">ATCC 49175</strain>
    </source>
</reference>
<keyword evidence="4" id="KW-1185">Reference proteome</keyword>
<protein>
    <submittedName>
        <fullName evidence="3">ComF family protein</fullName>
    </submittedName>
</protein>
<proteinExistence type="inferred from homology"/>
<sequence>MKCLWCGEEVDRAQPILSFLLGANRKCICVHCEKPFMELKKHPTCLECGRLMTKVEVCPDCQKWHQVKEAVLLKNTALYAYDEAGRKFMELFKFVGDTRVTVLVIKELRQELLKYQKNGFVLCPLPSSKASLMKREFETIPYILEQCHVSTVSLLEHIGSGKKQSEKTRQERLQLKQPFKIKESVVIPKKVLLVDDVYTTGATIHLAARTLREMGVEEVESLTLFR</sequence>
<dbReference type="HOGENOM" id="CLU_054549_4_0_9"/>
<dbReference type="InterPro" id="IPR000836">
    <property type="entry name" value="PRTase_dom"/>
</dbReference>
<dbReference type="InterPro" id="IPR029057">
    <property type="entry name" value="PRTase-like"/>
</dbReference>
<dbReference type="Pfam" id="PF00156">
    <property type="entry name" value="Pribosyltran"/>
    <property type="match status" value="1"/>
</dbReference>
<dbReference type="SUPFAM" id="SSF53271">
    <property type="entry name" value="PRTase-like"/>
    <property type="match status" value="1"/>
</dbReference>
<dbReference type="PANTHER" id="PTHR47505:SF1">
    <property type="entry name" value="DNA UTILIZATION PROTEIN YHGH"/>
    <property type="match status" value="1"/>
</dbReference>
<evidence type="ECO:0000259" key="2">
    <source>
        <dbReference type="Pfam" id="PF00156"/>
    </source>
</evidence>
<comment type="caution">
    <text evidence="3">The sequence shown here is derived from an EMBL/GenBank/DDBJ whole genome shotgun (WGS) entry which is preliminary data.</text>
</comment>
<dbReference type="eggNOG" id="COG1040">
    <property type="taxonomic scope" value="Bacteria"/>
</dbReference>
<feature type="domain" description="Phosphoribosyltransferase" evidence="2">
    <location>
        <begin position="176"/>
        <end position="225"/>
    </location>
</feature>
<evidence type="ECO:0000313" key="4">
    <source>
        <dbReference type="Proteomes" id="UP000005926"/>
    </source>
</evidence>